<protein>
    <submittedName>
        <fullName evidence="1">Uncharacterized protein</fullName>
    </submittedName>
</protein>
<proteinExistence type="predicted"/>
<evidence type="ECO:0000313" key="2">
    <source>
        <dbReference type="Proteomes" id="UP000767327"/>
    </source>
</evidence>
<comment type="caution">
    <text evidence="1">The sequence shown here is derived from an EMBL/GenBank/DDBJ whole genome shotgun (WGS) entry which is preliminary data.</text>
</comment>
<evidence type="ECO:0000313" key="1">
    <source>
        <dbReference type="EMBL" id="NLT80344.1"/>
    </source>
</evidence>
<dbReference type="EMBL" id="JAAXZR010000027">
    <property type="protein sequence ID" value="NLT80344.1"/>
    <property type="molecule type" value="Genomic_DNA"/>
</dbReference>
<organism evidence="1 2">
    <name type="scientific">Bifidobacterium crudilactis</name>
    <dbReference type="NCBI Taxonomy" id="327277"/>
    <lineage>
        <taxon>Bacteria</taxon>
        <taxon>Bacillati</taxon>
        <taxon>Actinomycetota</taxon>
        <taxon>Actinomycetes</taxon>
        <taxon>Bifidobacteriales</taxon>
        <taxon>Bifidobacteriaceae</taxon>
        <taxon>Bifidobacterium</taxon>
    </lineage>
</organism>
<sequence length="250" mass="26956">MSSHGLTPLRMLTPQKDWPTRLGSELLGRTAVESTVGDVLRWGSYDDSGLADSTAPGGCAPWSQLVNGRVPDFPAAQRDLPVLQQALAHAPADSHILVSTHVPDIAEEWMVVVHRGRAIAAQGYCIHQPVGSRNIISVFDGAAFTEDNIEHAMQLAEAGAKRLDIDSVVINIAFRSDSRALVLEALPTWCTPLYAYPAQATGQLLQAIADCSLPDEFNAAEASAGGDETDSQVFQPDSWMKRCYASRFAN</sequence>
<reference evidence="1" key="2">
    <citation type="submission" date="2020-01" db="EMBL/GenBank/DDBJ databases">
        <authorList>
            <person name="Campanaro S."/>
        </authorList>
    </citation>
    <scope>NUCLEOTIDE SEQUENCE</scope>
    <source>
        <strain evidence="1">AS01afH2WH_6</strain>
    </source>
</reference>
<gene>
    <name evidence="1" type="ORF">GXW98_08700</name>
</gene>
<name>A0A971IDF9_9BIFI</name>
<dbReference type="RefSeq" id="WP_273174481.1">
    <property type="nucleotide sequence ID" value="NZ_JAAXZR010000027.1"/>
</dbReference>
<dbReference type="AlphaFoldDB" id="A0A971IDF9"/>
<reference evidence="1" key="1">
    <citation type="journal article" date="2020" name="Biotechnol. Biofuels">
        <title>New insights from the biogas microbiome by comprehensive genome-resolved metagenomics of nearly 1600 species originating from multiple anaerobic digesters.</title>
        <authorList>
            <person name="Campanaro S."/>
            <person name="Treu L."/>
            <person name="Rodriguez-R L.M."/>
            <person name="Kovalovszki A."/>
            <person name="Ziels R.M."/>
            <person name="Maus I."/>
            <person name="Zhu X."/>
            <person name="Kougias P.G."/>
            <person name="Basile A."/>
            <person name="Luo G."/>
            <person name="Schluter A."/>
            <person name="Konstantinidis K.T."/>
            <person name="Angelidaki I."/>
        </authorList>
    </citation>
    <scope>NUCLEOTIDE SEQUENCE</scope>
    <source>
        <strain evidence="1">AS01afH2WH_6</strain>
    </source>
</reference>
<dbReference type="Proteomes" id="UP000767327">
    <property type="component" value="Unassembled WGS sequence"/>
</dbReference>
<accession>A0A971IDF9</accession>